<evidence type="ECO:0000259" key="2">
    <source>
        <dbReference type="Pfam" id="PF04324"/>
    </source>
</evidence>
<dbReference type="Gene3D" id="1.10.10.1100">
    <property type="entry name" value="BFD-like [2Fe-2S]-binding domain"/>
    <property type="match status" value="1"/>
</dbReference>
<feature type="domain" description="BFD-like [2Fe-2S]-binding" evidence="2">
    <location>
        <begin position="19"/>
        <end position="67"/>
    </location>
</feature>
<dbReference type="EMBL" id="CP048685">
    <property type="protein sequence ID" value="QPJ63408.1"/>
    <property type="molecule type" value="Genomic_DNA"/>
</dbReference>
<name>A0A7T0G1W8_9BACT</name>
<dbReference type="Proteomes" id="UP000594688">
    <property type="component" value="Chromosome"/>
</dbReference>
<evidence type="ECO:0000256" key="1">
    <source>
        <dbReference type="SAM" id="MobiDB-lite"/>
    </source>
</evidence>
<protein>
    <submittedName>
        <fullName evidence="3">(2Fe-2S)-binding protein</fullName>
    </submittedName>
</protein>
<proteinExistence type="predicted"/>
<reference evidence="3 4" key="1">
    <citation type="submission" date="2020-02" db="EMBL/GenBank/DDBJ databases">
        <title>Genomic and physiological characterization of two novel Nitrospinaceae genera.</title>
        <authorList>
            <person name="Mueller A.J."/>
            <person name="Jung M.-Y."/>
            <person name="Strachan C.R."/>
            <person name="Herbold C.W."/>
            <person name="Kirkegaard R.H."/>
            <person name="Daims H."/>
        </authorList>
    </citation>
    <scope>NUCLEOTIDE SEQUENCE [LARGE SCALE GENOMIC DNA]</scope>
    <source>
        <strain evidence="3">EB</strain>
    </source>
</reference>
<sequence length="97" mass="10797">MAETNSSENKNAEPVEGEYICQCFQVTDTTIKAHIRSKNLDSIEGITEACGAGGGCQSCHMLLELFLDEHHKRGTFAENKPPEEKKKGFFSKLFSRT</sequence>
<accession>A0A7T0G1W8</accession>
<gene>
    <name evidence="3" type="ORF">G3M70_16605</name>
</gene>
<dbReference type="KEGG" id="nli:G3M70_16605"/>
<evidence type="ECO:0000313" key="3">
    <source>
        <dbReference type="EMBL" id="QPJ63408.1"/>
    </source>
</evidence>
<dbReference type="Pfam" id="PF04324">
    <property type="entry name" value="Fer2_BFD"/>
    <property type="match status" value="1"/>
</dbReference>
<dbReference type="InterPro" id="IPR041854">
    <property type="entry name" value="BFD-like_2Fe2S-bd_dom_sf"/>
</dbReference>
<evidence type="ECO:0000313" key="4">
    <source>
        <dbReference type="Proteomes" id="UP000594688"/>
    </source>
</evidence>
<dbReference type="AlphaFoldDB" id="A0A7T0G1W8"/>
<dbReference type="InterPro" id="IPR007419">
    <property type="entry name" value="BFD-like_2Fe2S-bd_dom"/>
</dbReference>
<organism evidence="3 4">
    <name type="scientific">Candidatus Nitronauta litoralis</name>
    <dbReference type="NCBI Taxonomy" id="2705533"/>
    <lineage>
        <taxon>Bacteria</taxon>
        <taxon>Pseudomonadati</taxon>
        <taxon>Nitrospinota/Tectimicrobiota group</taxon>
        <taxon>Nitrospinota</taxon>
        <taxon>Nitrospinia</taxon>
        <taxon>Nitrospinales</taxon>
        <taxon>Nitrospinaceae</taxon>
        <taxon>Candidatus Nitronauta</taxon>
    </lineage>
</organism>
<feature type="region of interest" description="Disordered" evidence="1">
    <location>
        <begin position="75"/>
        <end position="97"/>
    </location>
</feature>